<dbReference type="PRINTS" id="PR00368">
    <property type="entry name" value="FADPNR"/>
</dbReference>
<dbReference type="Pfam" id="PF07992">
    <property type="entry name" value="Pyr_redox_2"/>
    <property type="match status" value="1"/>
</dbReference>
<evidence type="ECO:0000256" key="4">
    <source>
        <dbReference type="SAM" id="MobiDB-lite"/>
    </source>
</evidence>
<dbReference type="PANTHER" id="PTHR48105">
    <property type="entry name" value="THIOREDOXIN REDUCTASE 1-RELATED-RELATED"/>
    <property type="match status" value="1"/>
</dbReference>
<organism evidence="6 7">
    <name type="scientific">Actinacidiphila oryziradicis</name>
    <dbReference type="NCBI Taxonomy" id="2571141"/>
    <lineage>
        <taxon>Bacteria</taxon>
        <taxon>Bacillati</taxon>
        <taxon>Actinomycetota</taxon>
        <taxon>Actinomycetes</taxon>
        <taxon>Kitasatosporales</taxon>
        <taxon>Streptomycetaceae</taxon>
        <taxon>Actinacidiphila</taxon>
    </lineage>
</organism>
<dbReference type="Pfam" id="PF00027">
    <property type="entry name" value="cNMP_binding"/>
    <property type="match status" value="1"/>
</dbReference>
<dbReference type="Gene3D" id="2.60.120.10">
    <property type="entry name" value="Jelly Rolls"/>
    <property type="match status" value="1"/>
</dbReference>
<name>A0A4U0SCA4_9ACTN</name>
<keyword evidence="1" id="KW-0285">Flavoprotein</keyword>
<dbReference type="PROSITE" id="PS50042">
    <property type="entry name" value="CNMP_BINDING_3"/>
    <property type="match status" value="1"/>
</dbReference>
<keyword evidence="7" id="KW-1185">Reference proteome</keyword>
<gene>
    <name evidence="6" type="ORF">FCI23_33005</name>
</gene>
<dbReference type="SUPFAM" id="SSF51206">
    <property type="entry name" value="cAMP-binding domain-like"/>
    <property type="match status" value="1"/>
</dbReference>
<dbReference type="PRINTS" id="PR00469">
    <property type="entry name" value="PNDRDTASEII"/>
</dbReference>
<evidence type="ECO:0000256" key="3">
    <source>
        <dbReference type="ARBA" id="ARBA00048132"/>
    </source>
</evidence>
<dbReference type="Proteomes" id="UP000305778">
    <property type="component" value="Unassembled WGS sequence"/>
</dbReference>
<evidence type="ECO:0000313" key="7">
    <source>
        <dbReference type="Proteomes" id="UP000305778"/>
    </source>
</evidence>
<comment type="caution">
    <text evidence="6">The sequence shown here is derived from an EMBL/GenBank/DDBJ whole genome shotgun (WGS) entry which is preliminary data.</text>
</comment>
<dbReference type="InterPro" id="IPR050097">
    <property type="entry name" value="Ferredoxin-NADP_redctase_2"/>
</dbReference>
<dbReference type="Gene3D" id="3.50.50.60">
    <property type="entry name" value="FAD/NAD(P)-binding domain"/>
    <property type="match status" value="2"/>
</dbReference>
<feature type="region of interest" description="Disordered" evidence="4">
    <location>
        <begin position="1"/>
        <end position="26"/>
    </location>
</feature>
<dbReference type="InterPro" id="IPR018490">
    <property type="entry name" value="cNMP-bd_dom_sf"/>
</dbReference>
<accession>A0A4U0SCA4</accession>
<feature type="region of interest" description="Disordered" evidence="4">
    <location>
        <begin position="499"/>
        <end position="518"/>
    </location>
</feature>
<evidence type="ECO:0000256" key="1">
    <source>
        <dbReference type="ARBA" id="ARBA00022630"/>
    </source>
</evidence>
<dbReference type="SMART" id="SM00100">
    <property type="entry name" value="cNMP"/>
    <property type="match status" value="1"/>
</dbReference>
<protein>
    <submittedName>
        <fullName evidence="6">Cyclic nucleotide-binding domain-containing protein</fullName>
    </submittedName>
</protein>
<evidence type="ECO:0000256" key="2">
    <source>
        <dbReference type="ARBA" id="ARBA00023002"/>
    </source>
</evidence>
<dbReference type="InterPro" id="IPR014710">
    <property type="entry name" value="RmlC-like_jellyroll"/>
</dbReference>
<sequence length="569" mass="60797">MDAARVTEVGRQPLPETPDLDGAYPRLSDQQIETLAERGERRPTPTGEVLLREGERSDEFLVVLSGKVAIVQGYGEDEQLLRVHGPRRFLGELGLLEGQPSFFTAVVHEPGEILAVPVAQLEAVVQRDQSLGDLILRAYLIRRTQLIGVGAGFRIVGSGYSADCRRLLEFASRNRLPYRWIDLEKDPQAEALLRRFGIAADETPVVIWRGSRVLRNPSTTELAALLGLRTEGATATACDLLVVGAGPAGLAAAVYGASEGLDTAVLDSVATGGQAATSSRIENYLGFPAGISGAELAERAAIQARKFGARISVPTTATMMRRHDGHVTVGFDDGTETTCRVLVLATGARYRKLDVPGIERLEGTSVYYAATLWEALMCRFDDIAVVGGGNSAGQAAVFLSDHVPRVYLLVRHENLGRDMSRYLVDRIERNPRIEVLLHTEVREAVGDTSLEALVVEDNRTGLRRTLGVRALFVFIGAQPHTAWLGDTVALDPHGFVLTGPDAAGSPDDGGPRAPDGHPLALETSVPGVFAVGDVRSGSVKRVASAVGEGAMAVRLVHQHLNGTGGAIGP</sequence>
<dbReference type="RefSeq" id="WP_136727700.1">
    <property type="nucleotide sequence ID" value="NZ_SUMC01000042.1"/>
</dbReference>
<dbReference type="AlphaFoldDB" id="A0A4U0SCA4"/>
<evidence type="ECO:0000259" key="5">
    <source>
        <dbReference type="PROSITE" id="PS50042"/>
    </source>
</evidence>
<dbReference type="EMBL" id="SUMC01000042">
    <property type="protein sequence ID" value="TKA06218.1"/>
    <property type="molecule type" value="Genomic_DNA"/>
</dbReference>
<dbReference type="InterPro" id="IPR036188">
    <property type="entry name" value="FAD/NAD-bd_sf"/>
</dbReference>
<evidence type="ECO:0000313" key="6">
    <source>
        <dbReference type="EMBL" id="TKA06218.1"/>
    </source>
</evidence>
<keyword evidence="2" id="KW-0560">Oxidoreductase</keyword>
<dbReference type="Gene3D" id="3.40.30.10">
    <property type="entry name" value="Glutaredoxin"/>
    <property type="match status" value="1"/>
</dbReference>
<reference evidence="6 7" key="1">
    <citation type="submission" date="2019-04" db="EMBL/GenBank/DDBJ databases">
        <title>Streptomyces oryziradicis sp. nov., a novel actinomycete isolated from rhizosphere soil of rice (Oryza sativa L.).</title>
        <authorList>
            <person name="Li C."/>
        </authorList>
    </citation>
    <scope>NUCLEOTIDE SEQUENCE [LARGE SCALE GENOMIC DNA]</scope>
    <source>
        <strain evidence="6 7">NEAU-C40</strain>
    </source>
</reference>
<comment type="catalytic activity">
    <reaction evidence="3">
        <text>[thioredoxin]-dithiol + NADP(+) = [thioredoxin]-disulfide + NADPH + H(+)</text>
        <dbReference type="Rhea" id="RHEA:20345"/>
        <dbReference type="Rhea" id="RHEA-COMP:10698"/>
        <dbReference type="Rhea" id="RHEA-COMP:10700"/>
        <dbReference type="ChEBI" id="CHEBI:15378"/>
        <dbReference type="ChEBI" id="CHEBI:29950"/>
        <dbReference type="ChEBI" id="CHEBI:50058"/>
        <dbReference type="ChEBI" id="CHEBI:57783"/>
        <dbReference type="ChEBI" id="CHEBI:58349"/>
        <dbReference type="EC" id="1.8.1.9"/>
    </reaction>
</comment>
<dbReference type="GO" id="GO:0004791">
    <property type="term" value="F:thioredoxin-disulfide reductase (NADPH) activity"/>
    <property type="evidence" value="ECO:0007669"/>
    <property type="project" value="UniProtKB-EC"/>
</dbReference>
<dbReference type="CDD" id="cd00038">
    <property type="entry name" value="CAP_ED"/>
    <property type="match status" value="1"/>
</dbReference>
<dbReference type="InterPro" id="IPR000595">
    <property type="entry name" value="cNMP-bd_dom"/>
</dbReference>
<dbReference type="InterPro" id="IPR023753">
    <property type="entry name" value="FAD/NAD-binding_dom"/>
</dbReference>
<dbReference type="SUPFAM" id="SSF51905">
    <property type="entry name" value="FAD/NAD(P)-binding domain"/>
    <property type="match status" value="1"/>
</dbReference>
<dbReference type="OrthoDB" id="109585at2"/>
<feature type="domain" description="Cyclic nucleotide-binding" evidence="5">
    <location>
        <begin position="23"/>
        <end position="142"/>
    </location>
</feature>
<proteinExistence type="predicted"/>